<dbReference type="AlphaFoldDB" id="A0A2T6G1U8"/>
<dbReference type="PANTHER" id="PTHR43649">
    <property type="entry name" value="ARABINOSE-BINDING PROTEIN-RELATED"/>
    <property type="match status" value="1"/>
</dbReference>
<evidence type="ECO:0000256" key="3">
    <source>
        <dbReference type="ARBA" id="ARBA00022448"/>
    </source>
</evidence>
<evidence type="ECO:0000256" key="2">
    <source>
        <dbReference type="ARBA" id="ARBA00008520"/>
    </source>
</evidence>
<organism evidence="6 7">
    <name type="scientific">Paenibacillus elgii</name>
    <dbReference type="NCBI Taxonomy" id="189691"/>
    <lineage>
        <taxon>Bacteria</taxon>
        <taxon>Bacillati</taxon>
        <taxon>Bacillota</taxon>
        <taxon>Bacilli</taxon>
        <taxon>Bacillales</taxon>
        <taxon>Paenibacillaceae</taxon>
        <taxon>Paenibacillus</taxon>
    </lineage>
</organism>
<dbReference type="SUPFAM" id="SSF53850">
    <property type="entry name" value="Periplasmic binding protein-like II"/>
    <property type="match status" value="1"/>
</dbReference>
<keyword evidence="4 5" id="KW-0732">Signal</keyword>
<protein>
    <recommendedName>
        <fullName evidence="8">Sugar ABC transporter substrate-binding protein</fullName>
    </recommendedName>
</protein>
<dbReference type="RefSeq" id="WP_108532375.1">
    <property type="nucleotide sequence ID" value="NZ_PYHP01000043.1"/>
</dbReference>
<dbReference type="PANTHER" id="PTHR43649:SF31">
    <property type="entry name" value="SN-GLYCEROL-3-PHOSPHATE-BINDING PERIPLASMIC PROTEIN UGPB"/>
    <property type="match status" value="1"/>
</dbReference>
<reference evidence="6 7" key="1">
    <citation type="submission" date="2018-03" db="EMBL/GenBank/DDBJ databases">
        <title>Genome sequence of Paenibacillus elgii strain AC13 an antimicrobial compound producing bacteria.</title>
        <authorList>
            <person name="Kurokawa A.S."/>
            <person name="Araujo J.F."/>
            <person name="Costa R.A."/>
            <person name="Ortega D.B."/>
            <person name="Pires A.S."/>
            <person name="Pappas G.J.Jr."/>
            <person name="Franco O.L."/>
            <person name="Barreto C."/>
            <person name="Magalhaes B.S."/>
            <person name="Kruger R.H."/>
        </authorList>
    </citation>
    <scope>NUCLEOTIDE SEQUENCE [LARGE SCALE GENOMIC DNA]</scope>
    <source>
        <strain evidence="6 7">AC13</strain>
    </source>
</reference>
<dbReference type="PROSITE" id="PS51257">
    <property type="entry name" value="PROKAR_LIPOPROTEIN"/>
    <property type="match status" value="1"/>
</dbReference>
<accession>A0A2T6G1U8</accession>
<feature type="chain" id="PRO_5015401536" description="Sugar ABC transporter substrate-binding protein" evidence="5">
    <location>
        <begin position="25"/>
        <end position="463"/>
    </location>
</feature>
<comment type="similarity">
    <text evidence="2">Belongs to the bacterial solute-binding protein 1 family.</text>
</comment>
<dbReference type="Proteomes" id="UP000244184">
    <property type="component" value="Unassembled WGS sequence"/>
</dbReference>
<dbReference type="Gene3D" id="3.40.190.10">
    <property type="entry name" value="Periplasmic binding protein-like II"/>
    <property type="match status" value="1"/>
</dbReference>
<comment type="subcellular location">
    <subcellularLocation>
        <location evidence="1">Cell envelope</location>
    </subcellularLocation>
</comment>
<evidence type="ECO:0000313" key="7">
    <source>
        <dbReference type="Proteomes" id="UP000244184"/>
    </source>
</evidence>
<evidence type="ECO:0000313" key="6">
    <source>
        <dbReference type="EMBL" id="PUA38088.1"/>
    </source>
</evidence>
<comment type="caution">
    <text evidence="6">The sequence shown here is derived from an EMBL/GenBank/DDBJ whole genome shotgun (WGS) entry which is preliminary data.</text>
</comment>
<evidence type="ECO:0000256" key="5">
    <source>
        <dbReference type="SAM" id="SignalP"/>
    </source>
</evidence>
<gene>
    <name evidence="6" type="ORF">C8Z91_16970</name>
</gene>
<keyword evidence="3" id="KW-0813">Transport</keyword>
<evidence type="ECO:0000256" key="4">
    <source>
        <dbReference type="ARBA" id="ARBA00022729"/>
    </source>
</evidence>
<sequence length="463" mass="52112">MLRFNRLLLVALLSVALLSGCSNKTEPLLPELGKEKVSIKVAYYDKNAFYQQYGNLFMSRFPNISVEVVSTESLFHPDKDVMAEFQKLMDSEQPDIIYFQTMDLFQEAIRKGELYGLNEIIKQDKFDIENMLPGVTELIKAKGEGTLYGLAPTFSSQAIYYNKDLFSEYGVPFPKDQMTWEELVQLARRFPSNGQGNERIYGFAPSYPAAAQVGFHYLSGIAAAKGLSFVDPGQMKVTIRTEEWKQAAQLTVEGMKSGAFYVPQKNPAASQGKPKTMEDVLKRNLFITGKAAMILSSSNFMETIQRAKDTLKDVSPVNWEIVTVPIDPRSPNASHAMSVSRIFSINAKSANIRAAWELVKFINSDQMAKTNYNSSPSELPSRSAYLKERDGHSLASFYKLRPSEANLNKDLEKIPRSFFPSFDQLVSQELQQVVEEKKSLDDALKTLQETGQQELEKAKQAKN</sequence>
<dbReference type="Pfam" id="PF01547">
    <property type="entry name" value="SBP_bac_1"/>
    <property type="match status" value="1"/>
</dbReference>
<name>A0A2T6G1U8_9BACL</name>
<dbReference type="EMBL" id="PYHP01000043">
    <property type="protein sequence ID" value="PUA38088.1"/>
    <property type="molecule type" value="Genomic_DNA"/>
</dbReference>
<proteinExistence type="inferred from homology"/>
<dbReference type="InterPro" id="IPR050490">
    <property type="entry name" value="Bact_solute-bd_prot1"/>
</dbReference>
<dbReference type="GO" id="GO:0030313">
    <property type="term" value="C:cell envelope"/>
    <property type="evidence" value="ECO:0007669"/>
    <property type="project" value="UniProtKB-SubCell"/>
</dbReference>
<feature type="signal peptide" evidence="5">
    <location>
        <begin position="1"/>
        <end position="24"/>
    </location>
</feature>
<dbReference type="InterPro" id="IPR006059">
    <property type="entry name" value="SBP"/>
</dbReference>
<evidence type="ECO:0008006" key="8">
    <source>
        <dbReference type="Google" id="ProtNLM"/>
    </source>
</evidence>
<evidence type="ECO:0000256" key="1">
    <source>
        <dbReference type="ARBA" id="ARBA00004196"/>
    </source>
</evidence>